<dbReference type="InterPro" id="IPR001138">
    <property type="entry name" value="Zn2Cys6_DnaBD"/>
</dbReference>
<evidence type="ECO:0000313" key="5">
    <source>
        <dbReference type="Proteomes" id="UP000322225"/>
    </source>
</evidence>
<name>A0AAJ8LJH6_9TREE</name>
<sequence length="682" mass="74885">MDSSSKGGDKVKRGYRACLHCRSRKAKCDLGDIDAPSSPPCSRCKRESRECVFAPSRRGGNNRKRPMKTSDDEEMSDSDVKPEGGGGGGRSSSRSAAAVELTSSHPAQTFPYPNPPRVHRRMSSSSLVHHPMRQSPPAPTSSSSYYHHHSFSKPATGSSSSHFSPMTSSSTHGTPQTRTGQSQHPALPPVGRGKPSTTPSPKRRRLHLNPPLHATDPSSIVVADMRNESDALQILALASGQAAIQDDLEEEQDIRNGSGRDGGAKLLSGTMGLNLGIDAFADKSSEKGLSPTVTQPASLGHFPLVKLGILSEDQVTRLTEHFFRCHHHLFPMVPASIIPRTKEQVALFAQNERYLLAAYIIIASRPDNSPEMREVHHRSWEVMRGWIADVQCLGAPPTVGLVEALLLLAENLPRTPAATTPEEIHASGCRVEPHGDENRQAWQMIGLAVRSAYEMDCYLFDRHVSIRLGKGFWARGASVCFQGFSSSYQTGPAAALTNFPFLREIKHGDPGGEHPQEDLASLVQAYLELTQMMSNAHDVLYPNAARTRSLVVHGEYFKYIDEMARSLDGFKVLWRAKKATIRAEEDYRQLIQQHKAQGGTGKPARPSLSLFPRGAAQSPDARYIFHMCDAARELLHLCVDNLYPGGALPYLPSRFLLWFTYGAIVLLKALYSGAMLRADHKK</sequence>
<reference evidence="4" key="2">
    <citation type="submission" date="2024-01" db="EMBL/GenBank/DDBJ databases">
        <title>Comparative genomics of Cryptococcus and Kwoniella reveals pathogenesis evolution and contrasting modes of karyotype evolution via chromosome fusion or intercentromeric recombination.</title>
        <authorList>
            <person name="Coelho M.A."/>
            <person name="David-Palma M."/>
            <person name="Shea T."/>
            <person name="Bowers K."/>
            <person name="McGinley-Smith S."/>
            <person name="Mohammad A.W."/>
            <person name="Gnirke A."/>
            <person name="Yurkov A.M."/>
            <person name="Nowrousian M."/>
            <person name="Sun S."/>
            <person name="Cuomo C.A."/>
            <person name="Heitman J."/>
        </authorList>
    </citation>
    <scope>NUCLEOTIDE SEQUENCE</scope>
    <source>
        <strain evidence="4">CBS 12478</strain>
    </source>
</reference>
<feature type="compositionally biased region" description="Low complexity" evidence="1">
    <location>
        <begin position="156"/>
        <end position="171"/>
    </location>
</feature>
<dbReference type="GO" id="GO:0005634">
    <property type="term" value="C:nucleus"/>
    <property type="evidence" value="ECO:0007669"/>
    <property type="project" value="TreeGrafter"/>
</dbReference>
<protein>
    <recommendedName>
        <fullName evidence="3">Zn(2)-C6 fungal-type domain-containing protein</fullName>
    </recommendedName>
</protein>
<keyword evidence="2" id="KW-0812">Transmembrane</keyword>
<dbReference type="Pfam" id="PF00172">
    <property type="entry name" value="Zn_clus"/>
    <property type="match status" value="1"/>
</dbReference>
<feature type="transmembrane region" description="Helical" evidence="2">
    <location>
        <begin position="655"/>
        <end position="676"/>
    </location>
</feature>
<dbReference type="SUPFAM" id="SSF57701">
    <property type="entry name" value="Zn2/Cys6 DNA-binding domain"/>
    <property type="match status" value="1"/>
</dbReference>
<dbReference type="PANTHER" id="PTHR31644:SF1">
    <property type="entry name" value="ZN(II)2CYS6 TRANSCRIPTION FACTOR (EUROFUNG)"/>
    <property type="match status" value="1"/>
</dbReference>
<reference evidence="4" key="1">
    <citation type="submission" date="2017-08" db="EMBL/GenBank/DDBJ databases">
        <authorList>
            <person name="Cuomo C."/>
            <person name="Billmyre B."/>
            <person name="Heitman J."/>
        </authorList>
    </citation>
    <scope>NUCLEOTIDE SEQUENCE</scope>
    <source>
        <strain evidence="4">CBS 12478</strain>
    </source>
</reference>
<feature type="domain" description="Zn(2)-C6 fungal-type" evidence="3">
    <location>
        <begin position="17"/>
        <end position="53"/>
    </location>
</feature>
<organism evidence="4 5">
    <name type="scientific">Kwoniella shandongensis</name>
    <dbReference type="NCBI Taxonomy" id="1734106"/>
    <lineage>
        <taxon>Eukaryota</taxon>
        <taxon>Fungi</taxon>
        <taxon>Dikarya</taxon>
        <taxon>Basidiomycota</taxon>
        <taxon>Agaricomycotina</taxon>
        <taxon>Tremellomycetes</taxon>
        <taxon>Tremellales</taxon>
        <taxon>Cryptococcaceae</taxon>
        <taxon>Kwoniella</taxon>
    </lineage>
</organism>
<dbReference type="Gene3D" id="4.10.240.10">
    <property type="entry name" value="Zn(2)-C6 fungal-type DNA-binding domain"/>
    <property type="match status" value="1"/>
</dbReference>
<feature type="compositionally biased region" description="Polar residues" evidence="1">
    <location>
        <begin position="172"/>
        <end position="184"/>
    </location>
</feature>
<evidence type="ECO:0000256" key="1">
    <source>
        <dbReference type="SAM" id="MobiDB-lite"/>
    </source>
</evidence>
<dbReference type="CDD" id="cd12148">
    <property type="entry name" value="fungal_TF_MHR"/>
    <property type="match status" value="1"/>
</dbReference>
<dbReference type="SMART" id="SM00066">
    <property type="entry name" value="GAL4"/>
    <property type="match status" value="1"/>
</dbReference>
<evidence type="ECO:0000256" key="2">
    <source>
        <dbReference type="SAM" id="Phobius"/>
    </source>
</evidence>
<gene>
    <name evidence="4" type="ORF">CI109_104237</name>
</gene>
<dbReference type="KEGG" id="ksn:43588156"/>
<dbReference type="GeneID" id="43588156"/>
<keyword evidence="2" id="KW-0472">Membrane</keyword>
<dbReference type="Proteomes" id="UP000322225">
    <property type="component" value="Chromosome 7"/>
</dbReference>
<dbReference type="InterPro" id="IPR036864">
    <property type="entry name" value="Zn2-C6_fun-type_DNA-bd_sf"/>
</dbReference>
<dbReference type="RefSeq" id="XP_065823532.1">
    <property type="nucleotide sequence ID" value="XM_065967460.1"/>
</dbReference>
<accession>A0AAJ8LJH6</accession>
<dbReference type="EMBL" id="CP144057">
    <property type="protein sequence ID" value="WWD19773.1"/>
    <property type="molecule type" value="Genomic_DNA"/>
</dbReference>
<dbReference type="GO" id="GO:0008270">
    <property type="term" value="F:zinc ion binding"/>
    <property type="evidence" value="ECO:0007669"/>
    <property type="project" value="InterPro"/>
</dbReference>
<dbReference type="GO" id="GO:0000981">
    <property type="term" value="F:DNA-binding transcription factor activity, RNA polymerase II-specific"/>
    <property type="evidence" value="ECO:0007669"/>
    <property type="project" value="InterPro"/>
</dbReference>
<evidence type="ECO:0000313" key="4">
    <source>
        <dbReference type="EMBL" id="WWD19773.1"/>
    </source>
</evidence>
<dbReference type="PROSITE" id="PS00463">
    <property type="entry name" value="ZN2_CY6_FUNGAL_1"/>
    <property type="match status" value="1"/>
</dbReference>
<dbReference type="PROSITE" id="PS50048">
    <property type="entry name" value="ZN2_CY6_FUNGAL_2"/>
    <property type="match status" value="1"/>
</dbReference>
<proteinExistence type="predicted"/>
<dbReference type="PANTHER" id="PTHR31644">
    <property type="entry name" value="TRANSCRIPTIONAL ACTIVATOR ARO80-RELATED"/>
    <property type="match status" value="1"/>
</dbReference>
<dbReference type="PROSITE" id="PS50890">
    <property type="entry name" value="PUA"/>
    <property type="match status" value="1"/>
</dbReference>
<evidence type="ECO:0000259" key="3">
    <source>
        <dbReference type="PROSITE" id="PS50048"/>
    </source>
</evidence>
<keyword evidence="2" id="KW-1133">Transmembrane helix</keyword>
<keyword evidence="5" id="KW-1185">Reference proteome</keyword>
<feature type="region of interest" description="Disordered" evidence="1">
    <location>
        <begin position="29"/>
        <end position="216"/>
    </location>
</feature>
<dbReference type="CDD" id="cd00067">
    <property type="entry name" value="GAL4"/>
    <property type="match status" value="1"/>
</dbReference>
<dbReference type="AlphaFoldDB" id="A0AAJ8LJH6"/>
<dbReference type="InterPro" id="IPR052780">
    <property type="entry name" value="AAA_Catabolism_Regulators"/>
</dbReference>